<dbReference type="Gene3D" id="1.25.40.10">
    <property type="entry name" value="Tetratricopeptide repeat domain"/>
    <property type="match status" value="2"/>
</dbReference>
<reference evidence="3 4" key="1">
    <citation type="submission" date="2019-02" db="EMBL/GenBank/DDBJ databases">
        <title>Prokaryotic population dynamics and viral predation in marine succession experiment using metagenomics: the confinement effect.</title>
        <authorList>
            <person name="Haro-Moreno J.M."/>
            <person name="Rodriguez-Valera F."/>
            <person name="Lopez-Perez M."/>
        </authorList>
    </citation>
    <scope>NUCLEOTIDE SEQUENCE [LARGE SCALE GENOMIC DNA]</scope>
    <source>
        <strain evidence="3">MED-G167</strain>
    </source>
</reference>
<keyword evidence="2" id="KW-0802">TPR repeat</keyword>
<dbReference type="Gene3D" id="3.40.50.300">
    <property type="entry name" value="P-loop containing nucleotide triphosphate hydrolases"/>
    <property type="match status" value="1"/>
</dbReference>
<evidence type="ECO:0000256" key="2">
    <source>
        <dbReference type="PROSITE-ProRule" id="PRU00339"/>
    </source>
</evidence>
<dbReference type="Pfam" id="PF13469">
    <property type="entry name" value="Sulfotransfer_3"/>
    <property type="match status" value="1"/>
</dbReference>
<dbReference type="PANTHER" id="PTHR12788:SF10">
    <property type="entry name" value="PROTEIN-TYROSINE SULFOTRANSFERASE"/>
    <property type="match status" value="1"/>
</dbReference>
<dbReference type="AlphaFoldDB" id="A0A520M4Q3"/>
<protein>
    <submittedName>
        <fullName evidence="3">Sulfotransferase family protein</fullName>
    </submittedName>
</protein>
<dbReference type="InterPro" id="IPR019734">
    <property type="entry name" value="TPR_rpt"/>
</dbReference>
<dbReference type="SUPFAM" id="SSF52540">
    <property type="entry name" value="P-loop containing nucleoside triphosphate hydrolases"/>
    <property type="match status" value="1"/>
</dbReference>
<organism evidence="3 4">
    <name type="scientific">SAR86 cluster bacterium</name>
    <dbReference type="NCBI Taxonomy" id="2030880"/>
    <lineage>
        <taxon>Bacteria</taxon>
        <taxon>Pseudomonadati</taxon>
        <taxon>Pseudomonadota</taxon>
        <taxon>Gammaproteobacteria</taxon>
        <taxon>SAR86 cluster</taxon>
    </lineage>
</organism>
<dbReference type="PROSITE" id="PS50005">
    <property type="entry name" value="TPR"/>
    <property type="match status" value="3"/>
</dbReference>
<dbReference type="EMBL" id="SHBM01000054">
    <property type="protein sequence ID" value="RZO16206.1"/>
    <property type="molecule type" value="Genomic_DNA"/>
</dbReference>
<dbReference type="InterPro" id="IPR011990">
    <property type="entry name" value="TPR-like_helical_dom_sf"/>
</dbReference>
<dbReference type="SMART" id="SM00028">
    <property type="entry name" value="TPR"/>
    <property type="match status" value="7"/>
</dbReference>
<gene>
    <name evidence="3" type="ORF">EVB00_03270</name>
</gene>
<feature type="repeat" description="TPR" evidence="2">
    <location>
        <begin position="276"/>
        <end position="309"/>
    </location>
</feature>
<name>A0A520M4Q3_9GAMM</name>
<comment type="caution">
    <text evidence="3">The sequence shown here is derived from an EMBL/GenBank/DDBJ whole genome shotgun (WGS) entry which is preliminary data.</text>
</comment>
<dbReference type="SUPFAM" id="SSF48452">
    <property type="entry name" value="TPR-like"/>
    <property type="match status" value="1"/>
</dbReference>
<feature type="repeat" description="TPR" evidence="2">
    <location>
        <begin position="242"/>
        <end position="275"/>
    </location>
</feature>
<proteinExistence type="predicted"/>
<dbReference type="GO" id="GO:0008476">
    <property type="term" value="F:protein-tyrosine sulfotransferase activity"/>
    <property type="evidence" value="ECO:0007669"/>
    <property type="project" value="InterPro"/>
</dbReference>
<feature type="repeat" description="TPR" evidence="2">
    <location>
        <begin position="208"/>
        <end position="241"/>
    </location>
</feature>
<dbReference type="PANTHER" id="PTHR12788">
    <property type="entry name" value="PROTEIN-TYROSINE SULFOTRANSFERASE 2"/>
    <property type="match status" value="1"/>
</dbReference>
<evidence type="ECO:0000313" key="3">
    <source>
        <dbReference type="EMBL" id="RZO16206.1"/>
    </source>
</evidence>
<keyword evidence="1 3" id="KW-0808">Transferase</keyword>
<dbReference type="Proteomes" id="UP000318359">
    <property type="component" value="Unassembled WGS sequence"/>
</dbReference>
<accession>A0A520M4Q3</accession>
<dbReference type="Pfam" id="PF14559">
    <property type="entry name" value="TPR_19"/>
    <property type="match status" value="2"/>
</dbReference>
<evidence type="ECO:0000313" key="4">
    <source>
        <dbReference type="Proteomes" id="UP000318359"/>
    </source>
</evidence>
<dbReference type="InterPro" id="IPR027417">
    <property type="entry name" value="P-loop_NTPase"/>
</dbReference>
<sequence>MKDLDSPKKAYDQAINFINDNNLSLAKAQLLEILKVFPNELNSIFLLVDVSIKQNDSKEALTYIHKGLKINPKSTELLEKEIQILLFQEKKYEACNKFKELLILKPEISLLRQLSNTLVELGREDEADDVIQEFLETNTTYSNLYKGIRHAKANRLKLAEEAYRSVLNDDPDNVDAMRLLAILATKAGKHDIAEQLLVKAIKLAPTYNLLWRNISLVYRLSGQLDKAQRSMDNILALDPENANVWADYGTVLIMLARYKEAIVAYSRCVSIQPDSPRAYLSLGHVYNTIGNKEKSVESYINSIKYNPNSGEAYWSLANLKTYEFTSGQIQDMESTLKTDISEIEKVQLLFALGKAYESLNDYKTSFKKYSEGNWLKRKSVNYSSQNNTEKTNRIIDFYNEKSLKKIKKSKCSNKDPIFILGLPRSGSTLIDQIISSHSMVDGTQELPNIMNLTREIEALGKSKEAYPKFLEKLSEIQITELGNKYIEQTKWSRGNAPYFIDKMPNNFIHIGFIKTILPNAKIIDTRRGAMDTCFSCFKQFFAKGQLFTYDLEDIGLFYKDYLNLMNHWHNIYPNEIYTVKYSNMINNTEEEITKLLDYCELPFESQCLEFYKSKRPVKTPSAEQVRQPIYKSGLDYWKNFETDLDSLQKLFSTEILND</sequence>
<evidence type="ECO:0000256" key="1">
    <source>
        <dbReference type="ARBA" id="ARBA00022679"/>
    </source>
</evidence>
<dbReference type="InterPro" id="IPR026634">
    <property type="entry name" value="TPST-like"/>
</dbReference>